<name>A0ABN2MUI5_9MICO</name>
<proteinExistence type="predicted"/>
<dbReference type="RefSeq" id="WP_157427429.1">
    <property type="nucleotide sequence ID" value="NZ_BAAANK010000006.1"/>
</dbReference>
<protein>
    <submittedName>
        <fullName evidence="1">Uncharacterized protein</fullName>
    </submittedName>
</protein>
<dbReference type="EMBL" id="BAAANK010000006">
    <property type="protein sequence ID" value="GAA1838405.1"/>
    <property type="molecule type" value="Genomic_DNA"/>
</dbReference>
<keyword evidence="2" id="KW-1185">Reference proteome</keyword>
<evidence type="ECO:0000313" key="2">
    <source>
        <dbReference type="Proteomes" id="UP001501746"/>
    </source>
</evidence>
<evidence type="ECO:0000313" key="1">
    <source>
        <dbReference type="EMBL" id="GAA1838405.1"/>
    </source>
</evidence>
<gene>
    <name evidence="1" type="ORF">GCM10009750_25030</name>
</gene>
<dbReference type="InterPro" id="IPR023296">
    <property type="entry name" value="Glyco_hydro_beta-prop_sf"/>
</dbReference>
<organism evidence="1 2">
    <name type="scientific">Agromyces salentinus</name>
    <dbReference type="NCBI Taxonomy" id="269421"/>
    <lineage>
        <taxon>Bacteria</taxon>
        <taxon>Bacillati</taxon>
        <taxon>Actinomycetota</taxon>
        <taxon>Actinomycetes</taxon>
        <taxon>Micrococcales</taxon>
        <taxon>Microbacteriaceae</taxon>
        <taxon>Agromyces</taxon>
    </lineage>
</organism>
<reference evidence="1 2" key="1">
    <citation type="journal article" date="2019" name="Int. J. Syst. Evol. Microbiol.">
        <title>The Global Catalogue of Microorganisms (GCM) 10K type strain sequencing project: providing services to taxonomists for standard genome sequencing and annotation.</title>
        <authorList>
            <consortium name="The Broad Institute Genomics Platform"/>
            <consortium name="The Broad Institute Genome Sequencing Center for Infectious Disease"/>
            <person name="Wu L."/>
            <person name="Ma J."/>
        </authorList>
    </citation>
    <scope>NUCLEOTIDE SEQUENCE [LARGE SCALE GENOMIC DNA]</scope>
    <source>
        <strain evidence="1 2">JCM 14323</strain>
    </source>
</reference>
<comment type="caution">
    <text evidence="1">The sequence shown here is derived from an EMBL/GenBank/DDBJ whole genome shotgun (WGS) entry which is preliminary data.</text>
</comment>
<accession>A0ABN2MUI5</accession>
<dbReference type="Gene3D" id="2.115.10.20">
    <property type="entry name" value="Glycosyl hydrolase domain, family 43"/>
    <property type="match status" value="1"/>
</dbReference>
<dbReference type="Proteomes" id="UP001501746">
    <property type="component" value="Unassembled WGS sequence"/>
</dbReference>
<sequence length="302" mass="33199">MTKLVRLSGRRDLRLETWLSTVCSRSNLQNVFNPSIATFHGDTFISFRAVPPSGGRVRAYLVSGSAEDWELVDISDEAQQQGAPFIADPKFVELNGSLYATFNTGYSATANNAIYLMRIAPTRGLIQECVVSPRQRVEKNWAFYIGPNGALMALYSLSPVAVIKCVAGSLEDDRRQLHFDYGFSGSPSTASRKLTIGTQLLVEGTTGLLIAHRKFHVGPKRAYLGRVARVDLRSSEHDLTLGTKLLIDSFGQFVSPTKKLNPNLLSATYFSGLARTCDGLLLGYGINDAESRFAHLTEGELW</sequence>